<accession>A0A0L0VBQ2</accession>
<keyword evidence="2" id="KW-1185">Reference proteome</keyword>
<dbReference type="STRING" id="1165861.A0A0L0VBQ2"/>
<gene>
    <name evidence="1" type="ORF">PSTG_10015</name>
</gene>
<reference evidence="2" key="1">
    <citation type="submission" date="2014-03" db="EMBL/GenBank/DDBJ databases">
        <title>The Genome Sequence of Puccinia striiformis f. sp. tritici PST-78.</title>
        <authorList>
            <consortium name="The Broad Institute Genome Sequencing Platform"/>
            <person name="Cuomo C."/>
            <person name="Hulbert S."/>
            <person name="Chen X."/>
            <person name="Walker B."/>
            <person name="Young S.K."/>
            <person name="Zeng Q."/>
            <person name="Gargeya S."/>
            <person name="Fitzgerald M."/>
            <person name="Haas B."/>
            <person name="Abouelleil A."/>
            <person name="Alvarado L."/>
            <person name="Arachchi H.M."/>
            <person name="Berlin A.M."/>
            <person name="Chapman S.B."/>
            <person name="Goldberg J."/>
            <person name="Griggs A."/>
            <person name="Gujja S."/>
            <person name="Hansen M."/>
            <person name="Howarth C."/>
            <person name="Imamovic A."/>
            <person name="Larimer J."/>
            <person name="McCowan C."/>
            <person name="Montmayeur A."/>
            <person name="Murphy C."/>
            <person name="Neiman D."/>
            <person name="Pearson M."/>
            <person name="Priest M."/>
            <person name="Roberts A."/>
            <person name="Saif S."/>
            <person name="Shea T."/>
            <person name="Sisk P."/>
            <person name="Sykes S."/>
            <person name="Wortman J."/>
            <person name="Nusbaum C."/>
            <person name="Birren B."/>
        </authorList>
    </citation>
    <scope>NUCLEOTIDE SEQUENCE [LARGE SCALE GENOMIC DNA]</scope>
    <source>
        <strain evidence="2">race PST-78</strain>
    </source>
</reference>
<dbReference type="Proteomes" id="UP000054564">
    <property type="component" value="Unassembled WGS sequence"/>
</dbReference>
<name>A0A0L0VBQ2_9BASI</name>
<proteinExistence type="predicted"/>
<dbReference type="EMBL" id="AJIL01000078">
    <property type="protein sequence ID" value="KNE96742.1"/>
    <property type="molecule type" value="Genomic_DNA"/>
</dbReference>
<protein>
    <submittedName>
        <fullName evidence="1">Uncharacterized protein</fullName>
    </submittedName>
</protein>
<evidence type="ECO:0000313" key="1">
    <source>
        <dbReference type="EMBL" id="KNE96742.1"/>
    </source>
</evidence>
<comment type="caution">
    <text evidence="1">The sequence shown here is derived from an EMBL/GenBank/DDBJ whole genome shotgun (WGS) entry which is preliminary data.</text>
</comment>
<sequence length="215" mass="24806">MANTQSGLSGRVKKKIEPQDEDLCFNGSNVERFLEYYELAAELDGASEYDMAQQLCLFIKGDNIKDIFETLNDFKPPDWTKLKASMIEYWGQVDTAEFTARDLDNLVLKWKTKGGVTSTVDYHEFRGVWKPIQSYLILKKHIDSKKEIRKAYYQSLSPNVQDNIQKHIVLNKTMVTTLDNRFKLPTFAIPFKAANETMKKMGESKQPKENTSVPY</sequence>
<dbReference type="AlphaFoldDB" id="A0A0L0VBQ2"/>
<organism evidence="1 2">
    <name type="scientific">Puccinia striiformis f. sp. tritici PST-78</name>
    <dbReference type="NCBI Taxonomy" id="1165861"/>
    <lineage>
        <taxon>Eukaryota</taxon>
        <taxon>Fungi</taxon>
        <taxon>Dikarya</taxon>
        <taxon>Basidiomycota</taxon>
        <taxon>Pucciniomycotina</taxon>
        <taxon>Pucciniomycetes</taxon>
        <taxon>Pucciniales</taxon>
        <taxon>Pucciniaceae</taxon>
        <taxon>Puccinia</taxon>
    </lineage>
</organism>
<dbReference type="OrthoDB" id="2502685at2759"/>
<evidence type="ECO:0000313" key="2">
    <source>
        <dbReference type="Proteomes" id="UP000054564"/>
    </source>
</evidence>